<evidence type="ECO:0008006" key="3">
    <source>
        <dbReference type="Google" id="ProtNLM"/>
    </source>
</evidence>
<keyword evidence="2" id="KW-1185">Reference proteome</keyword>
<dbReference type="SUPFAM" id="SSF101327">
    <property type="entry name" value="YgfB-like"/>
    <property type="match status" value="1"/>
</dbReference>
<reference evidence="2" key="1">
    <citation type="journal article" date="2019" name="Int. J. Syst. Evol. Microbiol.">
        <title>The Global Catalogue of Microorganisms (GCM) 10K type strain sequencing project: providing services to taxonomists for standard genome sequencing and annotation.</title>
        <authorList>
            <consortium name="The Broad Institute Genomics Platform"/>
            <consortium name="The Broad Institute Genome Sequencing Center for Infectious Disease"/>
            <person name="Wu L."/>
            <person name="Ma J."/>
        </authorList>
    </citation>
    <scope>NUCLEOTIDE SEQUENCE [LARGE SCALE GENOMIC DNA]</scope>
    <source>
        <strain evidence="2">CGMCC 1.12923</strain>
    </source>
</reference>
<accession>A0ABQ1RBG8</accession>
<protein>
    <recommendedName>
        <fullName evidence="3">YecA family protein</fullName>
    </recommendedName>
</protein>
<dbReference type="EMBL" id="BMGJ01000005">
    <property type="protein sequence ID" value="GGD61077.1"/>
    <property type="molecule type" value="Genomic_DNA"/>
</dbReference>
<dbReference type="Proteomes" id="UP000614272">
    <property type="component" value="Unassembled WGS sequence"/>
</dbReference>
<dbReference type="InterPro" id="IPR011978">
    <property type="entry name" value="YgfB-like"/>
</dbReference>
<evidence type="ECO:0000313" key="1">
    <source>
        <dbReference type="EMBL" id="GGD61077.1"/>
    </source>
</evidence>
<sequence>MNHHKLAELCDQYPQQLRGHLEIQGLCFAVAAAPEIPPPEQWMAWTLIAPEDIDQALADKLAEPLMDCFKQQLMQMRDENTAGIMPAECEYFPAMTMESPLSQWLCGCLLGHRQLEPVWQKSWQRMQQQVPEKAPDAAKELSHILRLLSTFANIELAIEQADERGNPDLRQQLPGIAMTLPRALASYVRLSGTLAGYLPNQFETFQSGD</sequence>
<name>A0ABQ1RBG8_9ALTE</name>
<organism evidence="1 2">
    <name type="scientific">Lacimicrobium alkaliphilum</name>
    <dbReference type="NCBI Taxonomy" id="1526571"/>
    <lineage>
        <taxon>Bacteria</taxon>
        <taxon>Pseudomonadati</taxon>
        <taxon>Pseudomonadota</taxon>
        <taxon>Gammaproteobacteria</taxon>
        <taxon>Alteromonadales</taxon>
        <taxon>Alteromonadaceae</taxon>
        <taxon>Lacimicrobium</taxon>
    </lineage>
</organism>
<gene>
    <name evidence="1" type="ORF">GCM10011357_15460</name>
</gene>
<evidence type="ECO:0000313" key="2">
    <source>
        <dbReference type="Proteomes" id="UP000614272"/>
    </source>
</evidence>
<comment type="caution">
    <text evidence="1">The sequence shown here is derived from an EMBL/GenBank/DDBJ whole genome shotgun (WGS) entry which is preliminary data.</text>
</comment>
<dbReference type="Pfam" id="PF03695">
    <property type="entry name" value="UPF0149"/>
    <property type="match status" value="1"/>
</dbReference>
<dbReference type="RefSeq" id="WP_099033648.1">
    <property type="nucleotide sequence ID" value="NZ_BMGJ01000005.1"/>
</dbReference>
<dbReference type="InterPro" id="IPR036255">
    <property type="entry name" value="YgfB-like_sf"/>
</dbReference>
<proteinExistence type="predicted"/>